<organism evidence="2 3">
    <name type="scientific">Acer yangbiense</name>
    <dbReference type="NCBI Taxonomy" id="1000413"/>
    <lineage>
        <taxon>Eukaryota</taxon>
        <taxon>Viridiplantae</taxon>
        <taxon>Streptophyta</taxon>
        <taxon>Embryophyta</taxon>
        <taxon>Tracheophyta</taxon>
        <taxon>Spermatophyta</taxon>
        <taxon>Magnoliopsida</taxon>
        <taxon>eudicotyledons</taxon>
        <taxon>Gunneridae</taxon>
        <taxon>Pentapetalae</taxon>
        <taxon>rosids</taxon>
        <taxon>malvids</taxon>
        <taxon>Sapindales</taxon>
        <taxon>Sapindaceae</taxon>
        <taxon>Hippocastanoideae</taxon>
        <taxon>Acereae</taxon>
        <taxon>Acer</taxon>
    </lineage>
</organism>
<gene>
    <name evidence="2" type="ORF">EZV62_005674</name>
</gene>
<accession>A0A5C7INT3</accession>
<dbReference type="SUPFAM" id="SSF51206">
    <property type="entry name" value="cAMP-binding domain-like"/>
    <property type="match status" value="1"/>
</dbReference>
<proteinExistence type="predicted"/>
<evidence type="ECO:0000313" key="3">
    <source>
        <dbReference type="Proteomes" id="UP000323000"/>
    </source>
</evidence>
<keyword evidence="3" id="KW-1185">Reference proteome</keyword>
<dbReference type="AlphaFoldDB" id="A0A5C7INT3"/>
<sequence>MSLNGHSKLRRQQEKNGQGKGTTLTSSGGRSLRVAASMGKGAAAAMDDKRGENRRFQQLHNCMLFRNLSENLPQQIKKYKGSVWKETKGVSVKGIDAVKLLSDLSKDLKKKIKHELCLESLKKLSPSTIYN</sequence>
<dbReference type="Proteomes" id="UP000323000">
    <property type="component" value="Chromosome 2"/>
</dbReference>
<dbReference type="InterPro" id="IPR018490">
    <property type="entry name" value="cNMP-bd_dom_sf"/>
</dbReference>
<reference evidence="3" key="1">
    <citation type="journal article" date="2019" name="Gigascience">
        <title>De novo genome assembly of the endangered Acer yangbiense, a plant species with extremely small populations endemic to Yunnan Province, China.</title>
        <authorList>
            <person name="Yang J."/>
            <person name="Wariss H.M."/>
            <person name="Tao L."/>
            <person name="Zhang R."/>
            <person name="Yun Q."/>
            <person name="Hollingsworth P."/>
            <person name="Dao Z."/>
            <person name="Luo G."/>
            <person name="Guo H."/>
            <person name="Ma Y."/>
            <person name="Sun W."/>
        </authorList>
    </citation>
    <scope>NUCLEOTIDE SEQUENCE [LARGE SCALE GENOMIC DNA]</scope>
    <source>
        <strain evidence="3">cv. Malutang</strain>
    </source>
</reference>
<comment type="caution">
    <text evidence="2">The sequence shown here is derived from an EMBL/GenBank/DDBJ whole genome shotgun (WGS) entry which is preliminary data.</text>
</comment>
<feature type="compositionally biased region" description="Low complexity" evidence="1">
    <location>
        <begin position="35"/>
        <end position="45"/>
    </location>
</feature>
<protein>
    <submittedName>
        <fullName evidence="2">Uncharacterized protein</fullName>
    </submittedName>
</protein>
<dbReference type="Gene3D" id="1.10.287.630">
    <property type="entry name" value="Helix hairpin bin"/>
    <property type="match status" value="1"/>
</dbReference>
<evidence type="ECO:0000256" key="1">
    <source>
        <dbReference type="SAM" id="MobiDB-lite"/>
    </source>
</evidence>
<name>A0A5C7INT3_9ROSI</name>
<dbReference type="EMBL" id="VAHF01000002">
    <property type="protein sequence ID" value="TXG70739.1"/>
    <property type="molecule type" value="Genomic_DNA"/>
</dbReference>
<evidence type="ECO:0000313" key="2">
    <source>
        <dbReference type="EMBL" id="TXG70739.1"/>
    </source>
</evidence>
<feature type="region of interest" description="Disordered" evidence="1">
    <location>
        <begin position="1"/>
        <end position="52"/>
    </location>
</feature>